<dbReference type="EMBL" id="KZ992619">
    <property type="protein sequence ID" value="RKP08262.1"/>
    <property type="molecule type" value="Genomic_DNA"/>
</dbReference>
<dbReference type="GO" id="GO:0016787">
    <property type="term" value="F:hydrolase activity"/>
    <property type="evidence" value="ECO:0007669"/>
    <property type="project" value="UniProtKB-KW"/>
</dbReference>
<dbReference type="InterPro" id="IPR008220">
    <property type="entry name" value="HAT_MetX-like"/>
</dbReference>
<organism evidence="1 2">
    <name type="scientific">Thamnocephalis sphaerospora</name>
    <dbReference type="NCBI Taxonomy" id="78915"/>
    <lineage>
        <taxon>Eukaryota</taxon>
        <taxon>Fungi</taxon>
        <taxon>Fungi incertae sedis</taxon>
        <taxon>Zoopagomycota</taxon>
        <taxon>Zoopagomycotina</taxon>
        <taxon>Zoopagomycetes</taxon>
        <taxon>Zoopagales</taxon>
        <taxon>Sigmoideomycetaceae</taxon>
        <taxon>Thamnocephalis</taxon>
    </lineage>
</organism>
<dbReference type="InterPro" id="IPR029058">
    <property type="entry name" value="AB_hydrolase_fold"/>
</dbReference>
<dbReference type="Proteomes" id="UP000271241">
    <property type="component" value="Unassembled WGS sequence"/>
</dbReference>
<name>A0A4P9XQR2_9FUNG</name>
<dbReference type="STRING" id="78915.A0A4P9XQR2"/>
<protein>
    <submittedName>
        <fullName evidence="1">Alpha/Beta hydrolase protein</fullName>
    </submittedName>
</protein>
<dbReference type="AlphaFoldDB" id="A0A4P9XQR2"/>
<dbReference type="SUPFAM" id="SSF53474">
    <property type="entry name" value="alpha/beta-Hydrolases"/>
    <property type="match status" value="1"/>
</dbReference>
<dbReference type="PANTHER" id="PTHR32268">
    <property type="entry name" value="HOMOSERINE O-ACETYLTRANSFERASE"/>
    <property type="match status" value="1"/>
</dbReference>
<dbReference type="PANTHER" id="PTHR32268:SF11">
    <property type="entry name" value="HOMOSERINE O-ACETYLTRANSFERASE"/>
    <property type="match status" value="1"/>
</dbReference>
<dbReference type="Gene3D" id="3.40.50.1820">
    <property type="entry name" value="alpha/beta hydrolase"/>
    <property type="match status" value="1"/>
</dbReference>
<dbReference type="GO" id="GO:0009092">
    <property type="term" value="P:homoserine metabolic process"/>
    <property type="evidence" value="ECO:0007669"/>
    <property type="project" value="TreeGrafter"/>
</dbReference>
<evidence type="ECO:0000313" key="2">
    <source>
        <dbReference type="Proteomes" id="UP000271241"/>
    </source>
</evidence>
<keyword evidence="2" id="KW-1185">Reference proteome</keyword>
<keyword evidence="1" id="KW-0378">Hydrolase</keyword>
<proteinExistence type="predicted"/>
<evidence type="ECO:0000313" key="1">
    <source>
        <dbReference type="EMBL" id="RKP08262.1"/>
    </source>
</evidence>
<dbReference type="GO" id="GO:0009086">
    <property type="term" value="P:methionine biosynthetic process"/>
    <property type="evidence" value="ECO:0007669"/>
    <property type="project" value="TreeGrafter"/>
</dbReference>
<sequence length="147" mass="16270">MPVDMDLSVRFVVVPLDDSTVPASQPENPFFSLVTVQRLAIVSEFRLESGHLLRDVPVAFKTWGRLNEKGTNAMVICHALSGSADVEDWWAPLLGRNRAFDPTRFFIFCANVLGSPYGTASPCTLNPETGRPYGPDFPLTSVRDDVR</sequence>
<accession>A0A4P9XQR2</accession>
<dbReference type="OrthoDB" id="191364at2759"/>
<reference evidence="2" key="1">
    <citation type="journal article" date="2018" name="Nat. Microbiol.">
        <title>Leveraging single-cell genomics to expand the fungal tree of life.</title>
        <authorList>
            <person name="Ahrendt S.R."/>
            <person name="Quandt C.A."/>
            <person name="Ciobanu D."/>
            <person name="Clum A."/>
            <person name="Salamov A."/>
            <person name="Andreopoulos B."/>
            <person name="Cheng J.F."/>
            <person name="Woyke T."/>
            <person name="Pelin A."/>
            <person name="Henrissat B."/>
            <person name="Reynolds N.K."/>
            <person name="Benny G.L."/>
            <person name="Smith M.E."/>
            <person name="James T.Y."/>
            <person name="Grigoriev I.V."/>
        </authorList>
    </citation>
    <scope>NUCLEOTIDE SEQUENCE [LARGE SCALE GENOMIC DNA]</scope>
    <source>
        <strain evidence="2">RSA 1356</strain>
    </source>
</reference>
<gene>
    <name evidence="1" type="ORF">THASP1DRAFT_23700</name>
</gene>
<dbReference type="GO" id="GO:0004414">
    <property type="term" value="F:homoserine O-acetyltransferase activity"/>
    <property type="evidence" value="ECO:0007669"/>
    <property type="project" value="TreeGrafter"/>
</dbReference>